<protein>
    <recommendedName>
        <fullName evidence="3">TetR family transcriptional regulator</fullName>
    </recommendedName>
</protein>
<name>A0ABW4XFF9_9ACTN</name>
<dbReference type="RefSeq" id="WP_376878944.1">
    <property type="nucleotide sequence ID" value="NZ_JBHUHP010000019.1"/>
</dbReference>
<sequence>MTTARPISVAELLDLADELAGRGGTGPPTAIKLRRSISSAYYALFHELSFRATQRLLGSASWGATEAAVARWVTHTDLATLARAATGGGSPALRVALGWMNEEVIRIAEAFLDLHDARERADYDDTFDVSAAVVLSLADLARDSVNRSVRMIDSGDPTYNRFLALAMGGVKVAKNR</sequence>
<dbReference type="Proteomes" id="UP001597402">
    <property type="component" value="Unassembled WGS sequence"/>
</dbReference>
<evidence type="ECO:0000313" key="1">
    <source>
        <dbReference type="EMBL" id="MFD2093419.1"/>
    </source>
</evidence>
<reference evidence="2" key="1">
    <citation type="journal article" date="2019" name="Int. J. Syst. Evol. Microbiol.">
        <title>The Global Catalogue of Microorganisms (GCM) 10K type strain sequencing project: providing services to taxonomists for standard genome sequencing and annotation.</title>
        <authorList>
            <consortium name="The Broad Institute Genomics Platform"/>
            <consortium name="The Broad Institute Genome Sequencing Center for Infectious Disease"/>
            <person name="Wu L."/>
            <person name="Ma J."/>
        </authorList>
    </citation>
    <scope>NUCLEOTIDE SEQUENCE [LARGE SCALE GENOMIC DNA]</scope>
    <source>
        <strain evidence="2">JCM 3338</strain>
    </source>
</reference>
<organism evidence="1 2">
    <name type="scientific">Blastococcus deserti</name>
    <dbReference type="NCBI Taxonomy" id="2259033"/>
    <lineage>
        <taxon>Bacteria</taxon>
        <taxon>Bacillati</taxon>
        <taxon>Actinomycetota</taxon>
        <taxon>Actinomycetes</taxon>
        <taxon>Geodermatophilales</taxon>
        <taxon>Geodermatophilaceae</taxon>
        <taxon>Blastococcus</taxon>
    </lineage>
</organism>
<keyword evidence="2" id="KW-1185">Reference proteome</keyword>
<comment type="caution">
    <text evidence="1">The sequence shown here is derived from an EMBL/GenBank/DDBJ whole genome shotgun (WGS) entry which is preliminary data.</text>
</comment>
<dbReference type="EMBL" id="JBHUHP010000019">
    <property type="protein sequence ID" value="MFD2093419.1"/>
    <property type="molecule type" value="Genomic_DNA"/>
</dbReference>
<evidence type="ECO:0008006" key="3">
    <source>
        <dbReference type="Google" id="ProtNLM"/>
    </source>
</evidence>
<proteinExistence type="predicted"/>
<accession>A0ABW4XFF9</accession>
<gene>
    <name evidence="1" type="ORF">ACFSHS_17820</name>
</gene>
<dbReference type="Gene3D" id="1.20.120.330">
    <property type="entry name" value="Nucleotidyltransferases domain 2"/>
    <property type="match status" value="1"/>
</dbReference>
<evidence type="ECO:0000313" key="2">
    <source>
        <dbReference type="Proteomes" id="UP001597402"/>
    </source>
</evidence>